<protein>
    <recommendedName>
        <fullName evidence="4">Small ribosomal subunit protein uS5</fullName>
    </recommendedName>
    <alternativeName>
        <fullName evidence="5">30S ribosomal protein S5</fullName>
    </alternativeName>
</protein>
<dbReference type="AlphaFoldDB" id="A0A2M7TF20"/>
<evidence type="ECO:0000256" key="7">
    <source>
        <dbReference type="RuleBase" id="RU003823"/>
    </source>
</evidence>
<evidence type="ECO:0000313" key="10">
    <source>
        <dbReference type="Proteomes" id="UP000228920"/>
    </source>
</evidence>
<dbReference type="GO" id="GO:0005737">
    <property type="term" value="C:cytoplasm"/>
    <property type="evidence" value="ECO:0007669"/>
    <property type="project" value="UniProtKB-ARBA"/>
</dbReference>
<evidence type="ECO:0000259" key="8">
    <source>
        <dbReference type="PROSITE" id="PS50881"/>
    </source>
</evidence>
<dbReference type="InterPro" id="IPR005324">
    <property type="entry name" value="Ribosomal_uS5_C"/>
</dbReference>
<dbReference type="GO" id="GO:0003723">
    <property type="term" value="F:RNA binding"/>
    <property type="evidence" value="ECO:0007669"/>
    <property type="project" value="InterPro"/>
</dbReference>
<dbReference type="PANTHER" id="PTHR48277:SF1">
    <property type="entry name" value="MITOCHONDRIAL RIBOSOMAL PROTEIN S5"/>
    <property type="match status" value="1"/>
</dbReference>
<accession>A0A2M7TF20</accession>
<evidence type="ECO:0000256" key="1">
    <source>
        <dbReference type="ARBA" id="ARBA00008945"/>
    </source>
</evidence>
<comment type="similarity">
    <text evidence="1 7">Belongs to the universal ribosomal protein uS5 family.</text>
</comment>
<dbReference type="GO" id="GO:0005840">
    <property type="term" value="C:ribosome"/>
    <property type="evidence" value="ECO:0007669"/>
    <property type="project" value="UniProtKB-KW"/>
</dbReference>
<dbReference type="Pfam" id="PF03719">
    <property type="entry name" value="Ribosomal_S5_C"/>
    <property type="match status" value="1"/>
</dbReference>
<dbReference type="InterPro" id="IPR013810">
    <property type="entry name" value="Ribosomal_uS5_N"/>
</dbReference>
<dbReference type="InterPro" id="IPR000851">
    <property type="entry name" value="Ribosomal_uS5"/>
</dbReference>
<evidence type="ECO:0000256" key="6">
    <source>
        <dbReference type="PROSITE-ProRule" id="PRU00268"/>
    </source>
</evidence>
<dbReference type="FunFam" id="3.30.230.10:FF:000002">
    <property type="entry name" value="30S ribosomal protein S5"/>
    <property type="match status" value="1"/>
</dbReference>
<organism evidence="9 10">
    <name type="scientific">candidate division WWE3 bacterium CG_4_10_14_0_2_um_filter_41_14</name>
    <dbReference type="NCBI Taxonomy" id="1975072"/>
    <lineage>
        <taxon>Bacteria</taxon>
        <taxon>Katanobacteria</taxon>
    </lineage>
</organism>
<name>A0A2M7TF20_UNCKA</name>
<dbReference type="Gene3D" id="3.30.230.10">
    <property type="match status" value="1"/>
</dbReference>
<dbReference type="Gene3D" id="3.30.160.20">
    <property type="match status" value="1"/>
</dbReference>
<dbReference type="SUPFAM" id="SSF54211">
    <property type="entry name" value="Ribosomal protein S5 domain 2-like"/>
    <property type="match status" value="1"/>
</dbReference>
<evidence type="ECO:0000313" key="9">
    <source>
        <dbReference type="EMBL" id="PIZ44407.1"/>
    </source>
</evidence>
<dbReference type="PANTHER" id="PTHR48277">
    <property type="entry name" value="MITOCHONDRIAL RIBOSOMAL PROTEIN S5"/>
    <property type="match status" value="1"/>
</dbReference>
<sequence length="162" mass="17150">MREPIFEEPKDQLIETVVEIKRTSKKTKGGNRMSFSALAVVGDGLGKVGTSLGKAPSVIEAIRKATRKAKEGMQDVVIVGDARTISHEIEVTLGATRVMLKPAPSGTGVRAGGPVRSVLQAAGIQNVVAKILGTNGKKQNVDATIKALVELKAPTERIKKRS</sequence>
<dbReference type="InterPro" id="IPR014721">
    <property type="entry name" value="Ribsml_uS5_D2-typ_fold_subgr"/>
</dbReference>
<dbReference type="SUPFAM" id="SSF54768">
    <property type="entry name" value="dsRNA-binding domain-like"/>
    <property type="match status" value="1"/>
</dbReference>
<feature type="domain" description="S5 DRBM" evidence="8">
    <location>
        <begin position="13"/>
        <end position="76"/>
    </location>
</feature>
<dbReference type="Pfam" id="PF00333">
    <property type="entry name" value="Ribosomal_S5"/>
    <property type="match status" value="1"/>
</dbReference>
<gene>
    <name evidence="9" type="ORF">COY32_06515</name>
</gene>
<dbReference type="GO" id="GO:0003735">
    <property type="term" value="F:structural constituent of ribosome"/>
    <property type="evidence" value="ECO:0007669"/>
    <property type="project" value="UniProtKB-UniRule"/>
</dbReference>
<evidence type="ECO:0000256" key="2">
    <source>
        <dbReference type="ARBA" id="ARBA00022980"/>
    </source>
</evidence>
<dbReference type="GO" id="GO:1990904">
    <property type="term" value="C:ribonucleoprotein complex"/>
    <property type="evidence" value="ECO:0007669"/>
    <property type="project" value="UniProtKB-UniRule"/>
</dbReference>
<comment type="caution">
    <text evidence="9">The sequence shown here is derived from an EMBL/GenBank/DDBJ whole genome shotgun (WGS) entry which is preliminary data.</text>
</comment>
<proteinExistence type="inferred from homology"/>
<dbReference type="EMBL" id="PFNL01000180">
    <property type="protein sequence ID" value="PIZ44407.1"/>
    <property type="molecule type" value="Genomic_DNA"/>
</dbReference>
<keyword evidence="2 6" id="KW-0689">Ribosomal protein</keyword>
<dbReference type="Proteomes" id="UP000228920">
    <property type="component" value="Unassembled WGS sequence"/>
</dbReference>
<dbReference type="GO" id="GO:0006412">
    <property type="term" value="P:translation"/>
    <property type="evidence" value="ECO:0007669"/>
    <property type="project" value="InterPro"/>
</dbReference>
<dbReference type="PROSITE" id="PS50881">
    <property type="entry name" value="S5_DSRBD"/>
    <property type="match status" value="1"/>
</dbReference>
<dbReference type="InterPro" id="IPR020568">
    <property type="entry name" value="Ribosomal_Su5_D2-typ_SF"/>
</dbReference>
<evidence type="ECO:0000256" key="3">
    <source>
        <dbReference type="ARBA" id="ARBA00023274"/>
    </source>
</evidence>
<keyword evidence="3 6" id="KW-0687">Ribonucleoprotein</keyword>
<evidence type="ECO:0000256" key="5">
    <source>
        <dbReference type="ARBA" id="ARBA00035519"/>
    </source>
</evidence>
<reference evidence="10" key="1">
    <citation type="submission" date="2017-09" db="EMBL/GenBank/DDBJ databases">
        <title>Depth-based differentiation of microbial function through sediment-hosted aquifers and enrichment of novel symbionts in the deep terrestrial subsurface.</title>
        <authorList>
            <person name="Probst A.J."/>
            <person name="Ladd B."/>
            <person name="Jarett J.K."/>
            <person name="Geller-Mcgrath D.E."/>
            <person name="Sieber C.M.K."/>
            <person name="Emerson J.B."/>
            <person name="Anantharaman K."/>
            <person name="Thomas B.C."/>
            <person name="Malmstrom R."/>
            <person name="Stieglmeier M."/>
            <person name="Klingl A."/>
            <person name="Woyke T."/>
            <person name="Ryan C.M."/>
            <person name="Banfield J.F."/>
        </authorList>
    </citation>
    <scope>NUCLEOTIDE SEQUENCE [LARGE SCALE GENOMIC DNA]</scope>
</reference>
<evidence type="ECO:0000256" key="4">
    <source>
        <dbReference type="ARBA" id="ARBA00035255"/>
    </source>
</evidence>